<evidence type="ECO:0000259" key="1">
    <source>
        <dbReference type="Pfam" id="PF08808"/>
    </source>
</evidence>
<dbReference type="RefSeq" id="WP_086543945.1">
    <property type="nucleotide sequence ID" value="NZ_MSSW01000100.1"/>
</dbReference>
<evidence type="ECO:0000313" key="2">
    <source>
        <dbReference type="EMBL" id="REG77503.1"/>
    </source>
</evidence>
<reference evidence="2 3" key="1">
    <citation type="submission" date="2018-08" db="EMBL/GenBank/DDBJ databases">
        <title>Genomic Encyclopedia of Archaeal and Bacterial Type Strains, Phase II (KMG-II): from individual species to whole genera.</title>
        <authorList>
            <person name="Goeker M."/>
        </authorList>
    </citation>
    <scope>NUCLEOTIDE SEQUENCE [LARGE SCALE GENOMIC DNA]</scope>
    <source>
        <strain evidence="2 3">DSM 15986</strain>
    </source>
</reference>
<accession>A0A3E0D4T1</accession>
<dbReference type="InterPro" id="IPR014914">
    <property type="entry name" value="RES_dom"/>
</dbReference>
<comment type="caution">
    <text evidence="2">The sequence shown here is derived from an EMBL/GenBank/DDBJ whole genome shotgun (WGS) entry which is preliminary data.</text>
</comment>
<proteinExistence type="predicted"/>
<organism evidence="2 3">
    <name type="scientific">Algoriphagus antarcticus</name>
    <dbReference type="NCBI Taxonomy" id="238540"/>
    <lineage>
        <taxon>Bacteria</taxon>
        <taxon>Pseudomonadati</taxon>
        <taxon>Bacteroidota</taxon>
        <taxon>Cytophagia</taxon>
        <taxon>Cytophagales</taxon>
        <taxon>Cyclobacteriaceae</taxon>
        <taxon>Algoriphagus</taxon>
    </lineage>
</organism>
<evidence type="ECO:0000313" key="3">
    <source>
        <dbReference type="Proteomes" id="UP000256405"/>
    </source>
</evidence>
<sequence length="267" mass="31454">MTKLNPKVIDDFLINLVNPYDKFLEYFLELKTPIWDSTLAVGRSIFRARYSEPLEEFSLYSDFLYPPSSSNYSRIGKPGDTWFYASCNYEACLAEMLPYWFDKFKLGSKIRVTFGVWQIRKPIKVFVIPDFEFKNDLAIEMRDRLFYTQEDLEFWKIISPYFFETTLASPKIYQLTSAFIESIFLTNKVEDNLIDGIVYPSIQHREKTNLAIFPNAIDDGRLIFQYSIDSIFHKSLQINEKGLPTYHGPFKSRRGIHELTTNKIVWV</sequence>
<dbReference type="AlphaFoldDB" id="A0A3E0D4T1"/>
<gene>
    <name evidence="2" type="ORF">C8N25_1433</name>
</gene>
<dbReference type="OrthoDB" id="868441at2"/>
<dbReference type="EMBL" id="QUNF01000043">
    <property type="protein sequence ID" value="REG77503.1"/>
    <property type="molecule type" value="Genomic_DNA"/>
</dbReference>
<feature type="domain" description="RES" evidence="1">
    <location>
        <begin position="59"/>
        <end position="219"/>
    </location>
</feature>
<dbReference type="Proteomes" id="UP000256405">
    <property type="component" value="Unassembled WGS sequence"/>
</dbReference>
<name>A0A3E0D4T1_9BACT</name>
<protein>
    <submittedName>
        <fullName evidence="2">RES domain-containing protein</fullName>
    </submittedName>
</protein>
<dbReference type="Pfam" id="PF08808">
    <property type="entry name" value="RES"/>
    <property type="match status" value="1"/>
</dbReference>
<keyword evidence="3" id="KW-1185">Reference proteome</keyword>